<organism evidence="4 5">
    <name type="scientific">Psittacicella gerlachiana</name>
    <dbReference type="NCBI Taxonomy" id="2028574"/>
    <lineage>
        <taxon>Bacteria</taxon>
        <taxon>Pseudomonadati</taxon>
        <taxon>Pseudomonadota</taxon>
        <taxon>Gammaproteobacteria</taxon>
        <taxon>Pasteurellales</taxon>
        <taxon>Psittacicellaceae</taxon>
        <taxon>Psittacicella</taxon>
    </lineage>
</organism>
<dbReference type="Gene3D" id="2.60.450.10">
    <property type="entry name" value="Lipopolysaccharide (LPS) transport protein A like domain"/>
    <property type="match status" value="1"/>
</dbReference>
<comment type="caution">
    <text evidence="4">The sequence shown here is derived from an EMBL/GenBank/DDBJ whole genome shotgun (WGS) entry which is preliminary data.</text>
</comment>
<evidence type="ECO:0000313" key="4">
    <source>
        <dbReference type="EMBL" id="RIY33912.1"/>
    </source>
</evidence>
<keyword evidence="5" id="KW-1185">Reference proteome</keyword>
<dbReference type="RefSeq" id="WP_119535046.1">
    <property type="nucleotide sequence ID" value="NZ_NRJF01000180.1"/>
</dbReference>
<dbReference type="InterPro" id="IPR005653">
    <property type="entry name" value="OstA-like_N"/>
</dbReference>
<dbReference type="Pfam" id="PF03968">
    <property type="entry name" value="LptD_N"/>
    <property type="match status" value="1"/>
</dbReference>
<dbReference type="OrthoDB" id="5678277at2"/>
<proteinExistence type="predicted"/>
<dbReference type="InterPro" id="IPR052037">
    <property type="entry name" value="LPS_export_LptA"/>
</dbReference>
<dbReference type="Proteomes" id="UP000265964">
    <property type="component" value="Unassembled WGS sequence"/>
</dbReference>
<evidence type="ECO:0000259" key="3">
    <source>
        <dbReference type="Pfam" id="PF03968"/>
    </source>
</evidence>
<gene>
    <name evidence="4" type="ORF">CKF59_06000</name>
</gene>
<dbReference type="AlphaFoldDB" id="A0A3A1Y6N6"/>
<dbReference type="GO" id="GO:0017089">
    <property type="term" value="F:glycolipid transfer activity"/>
    <property type="evidence" value="ECO:0007669"/>
    <property type="project" value="TreeGrafter"/>
</dbReference>
<dbReference type="PANTHER" id="PTHR36504:SF1">
    <property type="entry name" value="LIPOPOLYSACCHARIDE EXPORT SYSTEM PROTEIN LPTA"/>
    <property type="match status" value="1"/>
</dbReference>
<feature type="chain" id="PRO_5017425947" description="Organic solvent tolerance-like N-terminal domain-containing protein" evidence="2">
    <location>
        <begin position="25"/>
        <end position="166"/>
    </location>
</feature>
<protein>
    <recommendedName>
        <fullName evidence="3">Organic solvent tolerance-like N-terminal domain-containing protein</fullName>
    </recommendedName>
</protein>
<evidence type="ECO:0000256" key="2">
    <source>
        <dbReference type="SAM" id="SignalP"/>
    </source>
</evidence>
<dbReference type="GO" id="GO:0015920">
    <property type="term" value="P:lipopolysaccharide transport"/>
    <property type="evidence" value="ECO:0007669"/>
    <property type="project" value="TreeGrafter"/>
</dbReference>
<dbReference type="PANTHER" id="PTHR36504">
    <property type="entry name" value="LIPOPOLYSACCHARIDE EXPORT SYSTEM PROTEIN LPTA"/>
    <property type="match status" value="1"/>
</dbReference>
<dbReference type="EMBL" id="NRJF01000180">
    <property type="protein sequence ID" value="RIY33912.1"/>
    <property type="molecule type" value="Genomic_DNA"/>
</dbReference>
<feature type="domain" description="Organic solvent tolerance-like N-terminal" evidence="3">
    <location>
        <begin position="33"/>
        <end position="140"/>
    </location>
</feature>
<evidence type="ECO:0000313" key="5">
    <source>
        <dbReference type="Proteomes" id="UP000265964"/>
    </source>
</evidence>
<dbReference type="GO" id="GO:0030288">
    <property type="term" value="C:outer membrane-bounded periplasmic space"/>
    <property type="evidence" value="ECO:0007669"/>
    <property type="project" value="TreeGrafter"/>
</dbReference>
<sequence>MQNFFKFIFVTLSLGMLLSVNVYANQTANSVSIKSNNQELEQLGDGNLKSIFTGKVVIVYNKDTTINADRVVVTSINGKKVIVATGSNVTVVNQERQFRLVCKELTFDVNANLITATNGSATLQGNNITGNVLVYNTKTGNINATGNSSNQVRTVINNINTSPVSK</sequence>
<reference evidence="4 5" key="1">
    <citation type="submission" date="2017-08" db="EMBL/GenBank/DDBJ databases">
        <title>Reclassification of Bisgaard taxon 37 and 44.</title>
        <authorList>
            <person name="Christensen H."/>
        </authorList>
    </citation>
    <scope>NUCLEOTIDE SEQUENCE [LARGE SCALE GENOMIC DNA]</scope>
    <source>
        <strain evidence="4 5">EEAB3T1</strain>
    </source>
</reference>
<name>A0A3A1Y6N6_9GAMM</name>
<dbReference type="GO" id="GO:0009279">
    <property type="term" value="C:cell outer membrane"/>
    <property type="evidence" value="ECO:0007669"/>
    <property type="project" value="TreeGrafter"/>
</dbReference>
<accession>A0A3A1Y6N6</accession>
<feature type="signal peptide" evidence="2">
    <location>
        <begin position="1"/>
        <end position="24"/>
    </location>
</feature>
<evidence type="ECO:0000256" key="1">
    <source>
        <dbReference type="ARBA" id="ARBA00022729"/>
    </source>
</evidence>
<keyword evidence="1 2" id="KW-0732">Signal</keyword>